<sequence>MECHLFNLTDKPFLVKPESLGNEVELVVLPNDFATLPAGGNNFTLSSAGGRSEVALEKAGLELDVERRYVNLKKSPRFRWNNVSMPEDCPWRIYRDQSSGKRVDILVLPKRALESFLSDLPDKTPLYSLCLPGTHDTVAFYGWPITQCQSATTPLFVQLTNGIRVLDIRLAIKNRRLVAYHGQIPQRTTFRSILCDLHAFLTSPTSARETVIVSIKQEDFDTRSPKVFSGLVREEIEAGPGGRDMWFLQNRIPNLGEVRGKAIMFSRFGGDGAEWEGGLEGMGIHPTNWPDSAREGFTWMCKDVLVRTQDWYRIPSFLYIPEKTQLSVEFLLPPPADITERVLSITYFSASSFPLATPTIVSTGFGWPSVGLGFEGVNSRVARFLLDAIKEDVMLRAWVLMDFYDQPVGSGVVPLLIECNFRERPGDAHGAIAPDRTHKLNWSQTTKIMS</sequence>
<protein>
    <submittedName>
        <fullName evidence="1">PLC-like phosphodiesterase</fullName>
    </submittedName>
</protein>
<keyword evidence="2" id="KW-1185">Reference proteome</keyword>
<dbReference type="Proteomes" id="UP001207468">
    <property type="component" value="Unassembled WGS sequence"/>
</dbReference>
<comment type="caution">
    <text evidence="1">The sequence shown here is derived from an EMBL/GenBank/DDBJ whole genome shotgun (WGS) entry which is preliminary data.</text>
</comment>
<gene>
    <name evidence="1" type="ORF">F5148DRAFT_358127</name>
</gene>
<reference evidence="1" key="1">
    <citation type="submission" date="2021-03" db="EMBL/GenBank/DDBJ databases">
        <title>Evolutionary priming and transition to the ectomycorrhizal habit in an iconic lineage of mushroom-forming fungi: is preadaptation a requirement?</title>
        <authorList>
            <consortium name="DOE Joint Genome Institute"/>
            <person name="Looney B.P."/>
            <person name="Miyauchi S."/>
            <person name="Morin E."/>
            <person name="Drula E."/>
            <person name="Courty P.E."/>
            <person name="Chicoki N."/>
            <person name="Fauchery L."/>
            <person name="Kohler A."/>
            <person name="Kuo A."/>
            <person name="LaButti K."/>
            <person name="Pangilinan J."/>
            <person name="Lipzen A."/>
            <person name="Riley R."/>
            <person name="Andreopoulos W."/>
            <person name="He G."/>
            <person name="Johnson J."/>
            <person name="Barry K.W."/>
            <person name="Grigoriev I.V."/>
            <person name="Nagy L."/>
            <person name="Hibbett D."/>
            <person name="Henrissat B."/>
            <person name="Matheny P.B."/>
            <person name="Labbe J."/>
            <person name="Martin A.F."/>
        </authorList>
    </citation>
    <scope>NUCLEOTIDE SEQUENCE</scope>
    <source>
        <strain evidence="1">BPL698</strain>
    </source>
</reference>
<organism evidence="1 2">
    <name type="scientific">Russula earlei</name>
    <dbReference type="NCBI Taxonomy" id="71964"/>
    <lineage>
        <taxon>Eukaryota</taxon>
        <taxon>Fungi</taxon>
        <taxon>Dikarya</taxon>
        <taxon>Basidiomycota</taxon>
        <taxon>Agaricomycotina</taxon>
        <taxon>Agaricomycetes</taxon>
        <taxon>Russulales</taxon>
        <taxon>Russulaceae</taxon>
        <taxon>Russula</taxon>
    </lineage>
</organism>
<proteinExistence type="predicted"/>
<dbReference type="EMBL" id="JAGFNK010000023">
    <property type="protein sequence ID" value="KAI9511337.1"/>
    <property type="molecule type" value="Genomic_DNA"/>
</dbReference>
<name>A0ACC0UKI7_9AGAM</name>
<evidence type="ECO:0000313" key="1">
    <source>
        <dbReference type="EMBL" id="KAI9511337.1"/>
    </source>
</evidence>
<evidence type="ECO:0000313" key="2">
    <source>
        <dbReference type="Proteomes" id="UP001207468"/>
    </source>
</evidence>
<accession>A0ACC0UKI7</accession>